<dbReference type="PANTHER" id="PTHR45725">
    <property type="entry name" value="FORMIN HOMOLOGY 2 FAMILY MEMBER"/>
    <property type="match status" value="1"/>
</dbReference>
<organism evidence="6 7">
    <name type="scientific">Tegillarca granosa</name>
    <name type="common">Malaysian cockle</name>
    <name type="synonym">Anadara granosa</name>
    <dbReference type="NCBI Taxonomy" id="220873"/>
    <lineage>
        <taxon>Eukaryota</taxon>
        <taxon>Metazoa</taxon>
        <taxon>Spiralia</taxon>
        <taxon>Lophotrochozoa</taxon>
        <taxon>Mollusca</taxon>
        <taxon>Bivalvia</taxon>
        <taxon>Autobranchia</taxon>
        <taxon>Pteriomorphia</taxon>
        <taxon>Arcoida</taxon>
        <taxon>Arcoidea</taxon>
        <taxon>Arcidae</taxon>
        <taxon>Tegillarca</taxon>
    </lineage>
</organism>
<reference evidence="6 7" key="1">
    <citation type="submission" date="2022-12" db="EMBL/GenBank/DDBJ databases">
        <title>Chromosome-level genome of Tegillarca granosa.</title>
        <authorList>
            <person name="Kim J."/>
        </authorList>
    </citation>
    <scope>NUCLEOTIDE SEQUENCE [LARGE SCALE GENOMIC DNA]</scope>
    <source>
        <strain evidence="6">Teg-2019</strain>
        <tissue evidence="6">Adductor muscle</tissue>
    </source>
</reference>
<feature type="compositionally biased region" description="Basic and acidic residues" evidence="2">
    <location>
        <begin position="779"/>
        <end position="826"/>
    </location>
</feature>
<feature type="coiled-coil region" evidence="1">
    <location>
        <begin position="237"/>
        <end position="327"/>
    </location>
</feature>
<accession>A0ABQ9ET01</accession>
<dbReference type="SMART" id="SM00498">
    <property type="entry name" value="FH2"/>
    <property type="match status" value="1"/>
</dbReference>
<dbReference type="InterPro" id="IPR042201">
    <property type="entry name" value="FH2_Formin_sf"/>
</dbReference>
<dbReference type="PROSITE" id="PS51444">
    <property type="entry name" value="FH2"/>
    <property type="match status" value="1"/>
</dbReference>
<dbReference type="Gene3D" id="1.10.238.150">
    <property type="entry name" value="Formin, FH3 diaphanous domain"/>
    <property type="match status" value="1"/>
</dbReference>
<evidence type="ECO:0000259" key="4">
    <source>
        <dbReference type="PROSITE" id="PS51232"/>
    </source>
</evidence>
<dbReference type="SUPFAM" id="SSF48371">
    <property type="entry name" value="ARM repeat"/>
    <property type="match status" value="1"/>
</dbReference>
<evidence type="ECO:0000313" key="6">
    <source>
        <dbReference type="EMBL" id="KAJ8308329.1"/>
    </source>
</evidence>
<dbReference type="EMBL" id="JARBDR010000657">
    <property type="protein sequence ID" value="KAJ8308329.1"/>
    <property type="molecule type" value="Genomic_DNA"/>
</dbReference>
<feature type="domain" description="DAD" evidence="3">
    <location>
        <begin position="816"/>
        <end position="855"/>
    </location>
</feature>
<dbReference type="InterPro" id="IPR051425">
    <property type="entry name" value="Formin_Homology"/>
</dbReference>
<feature type="region of interest" description="Disordered" evidence="2">
    <location>
        <begin position="779"/>
        <end position="827"/>
    </location>
</feature>
<protein>
    <recommendedName>
        <fullName evidence="8">Disheveled-associated activator of morphogenesis 1</fullName>
    </recommendedName>
</protein>
<dbReference type="InterPro" id="IPR014768">
    <property type="entry name" value="GBD/FH3_dom"/>
</dbReference>
<dbReference type="InterPro" id="IPR016024">
    <property type="entry name" value="ARM-type_fold"/>
</dbReference>
<dbReference type="InterPro" id="IPR014767">
    <property type="entry name" value="DAD_dom"/>
</dbReference>
<dbReference type="InterPro" id="IPR010472">
    <property type="entry name" value="FH3_dom"/>
</dbReference>
<feature type="domain" description="FH2" evidence="5">
    <location>
        <begin position="397"/>
        <end position="795"/>
    </location>
</feature>
<dbReference type="PROSITE" id="PS51232">
    <property type="entry name" value="GBD_FH3"/>
    <property type="match status" value="1"/>
</dbReference>
<dbReference type="Gene3D" id="1.25.10.10">
    <property type="entry name" value="Leucine-rich Repeat Variant"/>
    <property type="match status" value="1"/>
</dbReference>
<dbReference type="Pfam" id="PF02181">
    <property type="entry name" value="FH2"/>
    <property type="match status" value="1"/>
</dbReference>
<dbReference type="SMART" id="SM01139">
    <property type="entry name" value="Drf_FH3"/>
    <property type="match status" value="1"/>
</dbReference>
<sequence length="872" mass="99355">MLKVLPQENRKTKVAVLEILGAVCLVPGGHRKVLEAMLHFQKYAAERTRFQTLISNLDCSTGAYKEDVTLKTAIMSFINAALRCGPGQEHLEFRLHLRYEFLMLGIQPVIEKLRKHENATLDRHLDFFEMMRNEDERQLAKKFDNVHVDTKSAYSMFDMLRKKLTLTTAYPHFMSFLQHLLMLPFGNDSNIVGVWSLVDRIVQQVVLQQKNGADPDGTPLEISVKQAVRQMSSDTDIKSYQQKLREMEKANEELQNKLTKMDRECEIRAEEKDELSSTVTRMKTKLEKEMANHAQLKDTITDLNAQIENLKAQLSAERGERQKLTHLVKTGSLPDDAKVGLSSASILDVDLKVPSSTGGSTFASSVPPPPAPAPPPPPPPAAPGAPPPPPPGGTRMKKNIPQPKNPMKSFNWSKLAENKIQGTLWSQVDSSKVYSQLDLEDFEKTFSAYQRKSNEDEDMAGSTRTKVAELSVIDGRRAQNCTILLSKLKLTNEELMSAILSMDSREDLPKDMLEQLLKFVPTAEESQLLSEHSSAIDQMARADRFLYEASKITHYEGKLSALYFKKKFQERMSDIRPKIYSVIEATKELKNSRKLKKLLELVLAFGNFMNKGQRGNASGFRLCSLNNIIDTKSSVNKNVTLLHYLVETLEKKFPDVLKLEADLPNVKLASKVNITELDKEIEVLKSGITSIENELKFFEGQMLDRKDRFVTVMTDFIAVASYNFSEVEENRAEMYQKYETILQTFGENIDQYKQPDEFFGIFDNFMTSLVEAQAENERIKKQREEEEKRAKLEEQLKKERERIRSKRGESPMTSTDEHSKSKKGEFDELISALRTGDVFGEDLVKMRRNRKRTPQRDDSRERGGVSKTQKAL</sequence>
<dbReference type="Pfam" id="PF06367">
    <property type="entry name" value="Drf_FH3"/>
    <property type="match status" value="1"/>
</dbReference>
<keyword evidence="7" id="KW-1185">Reference proteome</keyword>
<dbReference type="Gene3D" id="1.20.58.2220">
    <property type="entry name" value="Formin, FH2 domain"/>
    <property type="match status" value="1"/>
</dbReference>
<evidence type="ECO:0008006" key="8">
    <source>
        <dbReference type="Google" id="ProtNLM"/>
    </source>
</evidence>
<feature type="region of interest" description="Disordered" evidence="2">
    <location>
        <begin position="841"/>
        <end position="872"/>
    </location>
</feature>
<dbReference type="Proteomes" id="UP001217089">
    <property type="component" value="Unassembled WGS sequence"/>
</dbReference>
<feature type="compositionally biased region" description="Pro residues" evidence="2">
    <location>
        <begin position="366"/>
        <end position="392"/>
    </location>
</feature>
<dbReference type="SUPFAM" id="SSF101447">
    <property type="entry name" value="Formin homology 2 domain (FH2 domain)"/>
    <property type="match status" value="1"/>
</dbReference>
<evidence type="ECO:0000259" key="5">
    <source>
        <dbReference type="PROSITE" id="PS51444"/>
    </source>
</evidence>
<comment type="caution">
    <text evidence="6">The sequence shown here is derived from an EMBL/GenBank/DDBJ whole genome shotgun (WGS) entry which is preliminary data.</text>
</comment>
<dbReference type="InterPro" id="IPR011989">
    <property type="entry name" value="ARM-like"/>
</dbReference>
<feature type="compositionally biased region" description="Basic and acidic residues" evidence="2">
    <location>
        <begin position="854"/>
        <end position="864"/>
    </location>
</feature>
<evidence type="ECO:0000256" key="2">
    <source>
        <dbReference type="SAM" id="MobiDB-lite"/>
    </source>
</evidence>
<evidence type="ECO:0000259" key="3">
    <source>
        <dbReference type="PROSITE" id="PS51231"/>
    </source>
</evidence>
<evidence type="ECO:0000313" key="7">
    <source>
        <dbReference type="Proteomes" id="UP001217089"/>
    </source>
</evidence>
<dbReference type="PROSITE" id="PS51231">
    <property type="entry name" value="DAD"/>
    <property type="match status" value="1"/>
</dbReference>
<proteinExistence type="predicted"/>
<dbReference type="InterPro" id="IPR015425">
    <property type="entry name" value="FH2_Formin"/>
</dbReference>
<name>A0ABQ9ET01_TEGGR</name>
<dbReference type="PANTHER" id="PTHR45725:SF1">
    <property type="entry name" value="DISHEVELLED ASSOCIATED ACTIVATOR OF MORPHOGENESIS, ISOFORM D"/>
    <property type="match status" value="1"/>
</dbReference>
<keyword evidence="1" id="KW-0175">Coiled coil</keyword>
<feature type="region of interest" description="Disordered" evidence="2">
    <location>
        <begin position="356"/>
        <end position="409"/>
    </location>
</feature>
<evidence type="ECO:0000256" key="1">
    <source>
        <dbReference type="SAM" id="Coils"/>
    </source>
</evidence>
<feature type="domain" description="GBD/FH3" evidence="4">
    <location>
        <begin position="1"/>
        <end position="213"/>
    </location>
</feature>
<gene>
    <name evidence="6" type="ORF">KUTeg_013203</name>
</gene>